<dbReference type="EMBL" id="HBIA01014573">
    <property type="protein sequence ID" value="CAE0235543.1"/>
    <property type="molecule type" value="Transcribed_RNA"/>
</dbReference>
<sequence length="213" mass="24823">MFSALGLNQSELQSKVNLMLAINPIVYLTNSNIEVLNQVGHIYGTFDLLKYLLENRLQLTEVFNGAKWERILVCLCSLIDCRADFVEELYYKIPRESIGMKQILHLYQIFKYDDFLLFNYDTVEENMRKYYLPFPPSIPLEEIENVHLGLIIAKDDTFASLTDSRRLRDSISYDMYVEVEGMNHGTLNNRNNPDAFDFIKEETLSFVSQYAGE</sequence>
<dbReference type="SUPFAM" id="SSF53474">
    <property type="entry name" value="alpha/beta-Hydrolases"/>
    <property type="match status" value="1"/>
</dbReference>
<reference evidence="1" key="1">
    <citation type="submission" date="2021-01" db="EMBL/GenBank/DDBJ databases">
        <authorList>
            <person name="Corre E."/>
            <person name="Pelletier E."/>
            <person name="Niang G."/>
            <person name="Scheremetjew M."/>
            <person name="Finn R."/>
            <person name="Kale V."/>
            <person name="Holt S."/>
            <person name="Cochrane G."/>
            <person name="Meng A."/>
            <person name="Brown T."/>
            <person name="Cohen L."/>
        </authorList>
    </citation>
    <scope>NUCLEOTIDE SEQUENCE</scope>
    <source>
        <strain evidence="1">Ras09</strain>
    </source>
</reference>
<organism evidence="1">
    <name type="scientific">Strombidium rassoulzadegani</name>
    <dbReference type="NCBI Taxonomy" id="1082188"/>
    <lineage>
        <taxon>Eukaryota</taxon>
        <taxon>Sar</taxon>
        <taxon>Alveolata</taxon>
        <taxon>Ciliophora</taxon>
        <taxon>Intramacronucleata</taxon>
        <taxon>Spirotrichea</taxon>
        <taxon>Oligotrichia</taxon>
        <taxon>Strombidiidae</taxon>
        <taxon>Strombidium</taxon>
    </lineage>
</organism>
<proteinExistence type="predicted"/>
<dbReference type="PANTHER" id="PTHR11005">
    <property type="entry name" value="LYSOSOMAL ACID LIPASE-RELATED"/>
    <property type="match status" value="1"/>
</dbReference>
<evidence type="ECO:0000313" key="1">
    <source>
        <dbReference type="EMBL" id="CAE0235543.1"/>
    </source>
</evidence>
<dbReference type="Gene3D" id="3.40.50.1820">
    <property type="entry name" value="alpha/beta hydrolase"/>
    <property type="match status" value="1"/>
</dbReference>
<dbReference type="InterPro" id="IPR029058">
    <property type="entry name" value="AB_hydrolase_fold"/>
</dbReference>
<gene>
    <name evidence="1" type="ORF">SRAS04492_LOCUS7350</name>
</gene>
<protein>
    <submittedName>
        <fullName evidence="1">Uncharacterized protein</fullName>
    </submittedName>
</protein>
<dbReference type="AlphaFoldDB" id="A0A7S3FZL9"/>
<accession>A0A7S3FZL9</accession>
<name>A0A7S3FZL9_9SPIT</name>